<sequence length="96" mass="11019">MPRSNRTQRPEHVPLRSSVVTRTEHAADGQWLVRSVPGSSSVKDYRCPGCDQRIPPGTGHLVTWPADEYGSVADRRHWHVPCWNARDRRRPGGRRR</sequence>
<comment type="caution">
    <text evidence="2">The sequence shown here is derived from an EMBL/GenBank/DDBJ whole genome shotgun (WGS) entry which is preliminary data.</text>
</comment>
<reference evidence="2 3" key="1">
    <citation type="submission" date="2020-04" db="EMBL/GenBank/DDBJ databases">
        <authorList>
            <person name="Klaysubun C."/>
            <person name="Duangmal K."/>
            <person name="Lipun K."/>
        </authorList>
    </citation>
    <scope>NUCLEOTIDE SEQUENCE [LARGE SCALE GENOMIC DNA]</scope>
    <source>
        <strain evidence="2 3">DSM 45300</strain>
    </source>
</reference>
<dbReference type="AlphaFoldDB" id="A0A848DHK6"/>
<gene>
    <name evidence="2" type="ORF">HF519_11425</name>
</gene>
<evidence type="ECO:0008006" key="4">
    <source>
        <dbReference type="Google" id="ProtNLM"/>
    </source>
</evidence>
<evidence type="ECO:0000313" key="3">
    <source>
        <dbReference type="Proteomes" id="UP000586918"/>
    </source>
</evidence>
<dbReference type="Proteomes" id="UP000586918">
    <property type="component" value="Unassembled WGS sequence"/>
</dbReference>
<accession>A0A848DHK6</accession>
<feature type="region of interest" description="Disordered" evidence="1">
    <location>
        <begin position="1"/>
        <end position="21"/>
    </location>
</feature>
<dbReference type="RefSeq" id="WP_169412883.1">
    <property type="nucleotide sequence ID" value="NZ_JAAXKZ010000032.1"/>
</dbReference>
<organism evidence="2 3">
    <name type="scientific">Pseudonocardia bannensis</name>
    <dbReference type="NCBI Taxonomy" id="630973"/>
    <lineage>
        <taxon>Bacteria</taxon>
        <taxon>Bacillati</taxon>
        <taxon>Actinomycetota</taxon>
        <taxon>Actinomycetes</taxon>
        <taxon>Pseudonocardiales</taxon>
        <taxon>Pseudonocardiaceae</taxon>
        <taxon>Pseudonocardia</taxon>
    </lineage>
</organism>
<proteinExistence type="predicted"/>
<name>A0A848DHK6_9PSEU</name>
<keyword evidence="3" id="KW-1185">Reference proteome</keyword>
<evidence type="ECO:0000256" key="1">
    <source>
        <dbReference type="SAM" id="MobiDB-lite"/>
    </source>
</evidence>
<evidence type="ECO:0000313" key="2">
    <source>
        <dbReference type="EMBL" id="NMH92168.1"/>
    </source>
</evidence>
<dbReference type="EMBL" id="JAAXKZ010000032">
    <property type="protein sequence ID" value="NMH92168.1"/>
    <property type="molecule type" value="Genomic_DNA"/>
</dbReference>
<protein>
    <recommendedName>
        <fullName evidence="4">ATP/GTP-binding protein</fullName>
    </recommendedName>
</protein>